<evidence type="ECO:0000313" key="2">
    <source>
        <dbReference type="Proteomes" id="UP000499080"/>
    </source>
</evidence>
<comment type="caution">
    <text evidence="1">The sequence shown here is derived from an EMBL/GenBank/DDBJ whole genome shotgun (WGS) entry which is preliminary data.</text>
</comment>
<proteinExistence type="predicted"/>
<name>A0A4Y2G2U2_ARAVE</name>
<dbReference type="OrthoDB" id="8065209at2759"/>
<reference evidence="1 2" key="1">
    <citation type="journal article" date="2019" name="Sci. Rep.">
        <title>Orb-weaving spider Araneus ventricosus genome elucidates the spidroin gene catalogue.</title>
        <authorList>
            <person name="Kono N."/>
            <person name="Nakamura H."/>
            <person name="Ohtoshi R."/>
            <person name="Moran D.A.P."/>
            <person name="Shinohara A."/>
            <person name="Yoshida Y."/>
            <person name="Fujiwara M."/>
            <person name="Mori M."/>
            <person name="Tomita M."/>
            <person name="Arakawa K."/>
        </authorList>
    </citation>
    <scope>NUCLEOTIDE SEQUENCE [LARGE SCALE GENOMIC DNA]</scope>
</reference>
<keyword evidence="2" id="KW-1185">Reference proteome</keyword>
<dbReference type="AlphaFoldDB" id="A0A4Y2G2U2"/>
<organism evidence="1 2">
    <name type="scientific">Araneus ventricosus</name>
    <name type="common">Orbweaver spider</name>
    <name type="synonym">Epeira ventricosa</name>
    <dbReference type="NCBI Taxonomy" id="182803"/>
    <lineage>
        <taxon>Eukaryota</taxon>
        <taxon>Metazoa</taxon>
        <taxon>Ecdysozoa</taxon>
        <taxon>Arthropoda</taxon>
        <taxon>Chelicerata</taxon>
        <taxon>Arachnida</taxon>
        <taxon>Araneae</taxon>
        <taxon>Araneomorphae</taxon>
        <taxon>Entelegynae</taxon>
        <taxon>Araneoidea</taxon>
        <taxon>Araneidae</taxon>
        <taxon>Araneus</taxon>
    </lineage>
</organism>
<accession>A0A4Y2G2U2</accession>
<dbReference type="Proteomes" id="UP000499080">
    <property type="component" value="Unassembled WGS sequence"/>
</dbReference>
<protein>
    <submittedName>
        <fullName evidence="1">Uncharacterized protein</fullName>
    </submittedName>
</protein>
<gene>
    <name evidence="1" type="ORF">AVEN_120108_1</name>
</gene>
<sequence length="161" mass="17934">MANFMLDCRRAWSFDSVSIISSTKEFSAGILYISGIQNTVADAFYRIDEIGTPSEIDYEEITRAQAGDVELLCLQDTNSNFVSKTISLAPHGTQLHCDVPTGNNRSYFRSTIINAIHLLAHSCAKATANAVKQRVIWTSLRKRLHEILQTVQSLPTVQCQL</sequence>
<dbReference type="EMBL" id="BGPR01001188">
    <property type="protein sequence ID" value="GBM47671.1"/>
    <property type="molecule type" value="Genomic_DNA"/>
</dbReference>
<evidence type="ECO:0000313" key="1">
    <source>
        <dbReference type="EMBL" id="GBM47671.1"/>
    </source>
</evidence>